<proteinExistence type="inferred from homology"/>
<sequence>MSLPLYEHDLPGTLIAFCGMDGSGKTSLIEGLSKRLTSRGAEPVVTMQPSRYARESPLFIRYIYHPEERHQVDYRALICLLTSDRLQNIHEVVLPALREGRTVITDRYVFTALAQMRARGLANEEWFFEICKHVPRPDLTLLCDPGFQVSQARVGRRTDWRDSYIEADHDQQLYMNYQIVADEEGLVRFDTNLPVEESLEALYAVVNDRLPGLLT</sequence>
<evidence type="ECO:0000313" key="13">
    <source>
        <dbReference type="Proteomes" id="UP000552644"/>
    </source>
</evidence>
<evidence type="ECO:0000256" key="5">
    <source>
        <dbReference type="ARBA" id="ARBA00022727"/>
    </source>
</evidence>
<evidence type="ECO:0000256" key="4">
    <source>
        <dbReference type="ARBA" id="ARBA00022679"/>
    </source>
</evidence>
<dbReference type="InterPro" id="IPR027417">
    <property type="entry name" value="P-loop_NTPase"/>
</dbReference>
<dbReference type="InterPro" id="IPR039430">
    <property type="entry name" value="Thymidylate_kin-like_dom"/>
</dbReference>
<dbReference type="SUPFAM" id="SSF52540">
    <property type="entry name" value="P-loop containing nucleoside triphosphate hydrolases"/>
    <property type="match status" value="1"/>
</dbReference>
<gene>
    <name evidence="10" type="primary">tmk</name>
    <name evidence="12" type="ORF">FHS44_000099</name>
</gene>
<dbReference type="GO" id="GO:0006227">
    <property type="term" value="P:dUDP biosynthetic process"/>
    <property type="evidence" value="ECO:0007669"/>
    <property type="project" value="TreeGrafter"/>
</dbReference>
<feature type="domain" description="Thymidylate kinase-like" evidence="11">
    <location>
        <begin position="19"/>
        <end position="199"/>
    </location>
</feature>
<protein>
    <recommendedName>
        <fullName evidence="3 10">Thymidylate kinase</fullName>
        <ecNumber evidence="2 10">2.7.4.9</ecNumber>
    </recommendedName>
    <alternativeName>
        <fullName evidence="10">dTMP kinase</fullName>
    </alternativeName>
</protein>
<dbReference type="EC" id="2.7.4.9" evidence="2 10"/>
<dbReference type="GO" id="GO:0005737">
    <property type="term" value="C:cytoplasm"/>
    <property type="evidence" value="ECO:0007669"/>
    <property type="project" value="TreeGrafter"/>
</dbReference>
<comment type="similarity">
    <text evidence="1 10">Belongs to the thymidylate kinase family.</text>
</comment>
<keyword evidence="6 10" id="KW-0547">Nucleotide-binding</keyword>
<dbReference type="Gene3D" id="3.40.50.300">
    <property type="entry name" value="P-loop containing nucleotide triphosphate hydrolases"/>
    <property type="match status" value="1"/>
</dbReference>
<evidence type="ECO:0000256" key="10">
    <source>
        <dbReference type="HAMAP-Rule" id="MF_00165"/>
    </source>
</evidence>
<dbReference type="PANTHER" id="PTHR10344:SF4">
    <property type="entry name" value="UMP-CMP KINASE 2, MITOCHONDRIAL"/>
    <property type="match status" value="1"/>
</dbReference>
<reference evidence="12 13" key="1">
    <citation type="submission" date="2020-08" db="EMBL/GenBank/DDBJ databases">
        <title>Genomic Encyclopedia of Type Strains, Phase III (KMG-III): the genomes of soil and plant-associated and newly described type strains.</title>
        <authorList>
            <person name="Whitman W."/>
        </authorList>
    </citation>
    <scope>NUCLEOTIDE SEQUENCE [LARGE SCALE GENOMIC DNA]</scope>
    <source>
        <strain evidence="12 13">CECT 8840</strain>
    </source>
</reference>
<dbReference type="GO" id="GO:0005524">
    <property type="term" value="F:ATP binding"/>
    <property type="evidence" value="ECO:0007669"/>
    <property type="project" value="UniProtKB-UniRule"/>
</dbReference>
<evidence type="ECO:0000256" key="7">
    <source>
        <dbReference type="ARBA" id="ARBA00022777"/>
    </source>
</evidence>
<keyword evidence="5 10" id="KW-0545">Nucleotide biosynthesis</keyword>
<evidence type="ECO:0000313" key="12">
    <source>
        <dbReference type="EMBL" id="MBB4913027.1"/>
    </source>
</evidence>
<dbReference type="HAMAP" id="MF_00165">
    <property type="entry name" value="Thymidylate_kinase"/>
    <property type="match status" value="1"/>
</dbReference>
<keyword evidence="4 10" id="KW-0808">Transferase</keyword>
<dbReference type="GO" id="GO:0006235">
    <property type="term" value="P:dTTP biosynthetic process"/>
    <property type="evidence" value="ECO:0007669"/>
    <property type="project" value="UniProtKB-UniRule"/>
</dbReference>
<dbReference type="InterPro" id="IPR018094">
    <property type="entry name" value="Thymidylate_kinase"/>
</dbReference>
<dbReference type="AlphaFoldDB" id="A0A7W7QG89"/>
<evidence type="ECO:0000256" key="6">
    <source>
        <dbReference type="ARBA" id="ARBA00022741"/>
    </source>
</evidence>
<dbReference type="CDD" id="cd01672">
    <property type="entry name" value="TMPK"/>
    <property type="match status" value="1"/>
</dbReference>
<dbReference type="GO" id="GO:0004798">
    <property type="term" value="F:dTMP kinase activity"/>
    <property type="evidence" value="ECO:0007669"/>
    <property type="project" value="UniProtKB-UniRule"/>
</dbReference>
<evidence type="ECO:0000256" key="9">
    <source>
        <dbReference type="ARBA" id="ARBA00048743"/>
    </source>
</evidence>
<dbReference type="Proteomes" id="UP000552644">
    <property type="component" value="Unassembled WGS sequence"/>
</dbReference>
<dbReference type="NCBIfam" id="TIGR00041">
    <property type="entry name" value="DTMP_kinase"/>
    <property type="match status" value="1"/>
</dbReference>
<evidence type="ECO:0000259" key="11">
    <source>
        <dbReference type="Pfam" id="PF02223"/>
    </source>
</evidence>
<comment type="function">
    <text evidence="10">Phosphorylation of dTMP to form dTDP in both de novo and salvage pathways of dTTP synthesis.</text>
</comment>
<organism evidence="12 13">
    <name type="scientific">Streptosporangium saharense</name>
    <dbReference type="NCBI Taxonomy" id="1706840"/>
    <lineage>
        <taxon>Bacteria</taxon>
        <taxon>Bacillati</taxon>
        <taxon>Actinomycetota</taxon>
        <taxon>Actinomycetes</taxon>
        <taxon>Streptosporangiales</taxon>
        <taxon>Streptosporangiaceae</taxon>
        <taxon>Streptosporangium</taxon>
    </lineage>
</organism>
<comment type="catalytic activity">
    <reaction evidence="9 10">
        <text>dTMP + ATP = dTDP + ADP</text>
        <dbReference type="Rhea" id="RHEA:13517"/>
        <dbReference type="ChEBI" id="CHEBI:30616"/>
        <dbReference type="ChEBI" id="CHEBI:58369"/>
        <dbReference type="ChEBI" id="CHEBI:63528"/>
        <dbReference type="ChEBI" id="CHEBI:456216"/>
        <dbReference type="EC" id="2.7.4.9"/>
    </reaction>
</comment>
<comment type="caution">
    <text evidence="12">The sequence shown here is derived from an EMBL/GenBank/DDBJ whole genome shotgun (WGS) entry which is preliminary data.</text>
</comment>
<feature type="binding site" evidence="10">
    <location>
        <begin position="19"/>
        <end position="26"/>
    </location>
    <ligand>
        <name>ATP</name>
        <dbReference type="ChEBI" id="CHEBI:30616"/>
    </ligand>
</feature>
<keyword evidence="8 10" id="KW-0067">ATP-binding</keyword>
<evidence type="ECO:0000256" key="1">
    <source>
        <dbReference type="ARBA" id="ARBA00009776"/>
    </source>
</evidence>
<name>A0A7W7QG89_9ACTN</name>
<dbReference type="RefSeq" id="WP_184711859.1">
    <property type="nucleotide sequence ID" value="NZ_JACHJP010000001.1"/>
</dbReference>
<dbReference type="PANTHER" id="PTHR10344">
    <property type="entry name" value="THYMIDYLATE KINASE"/>
    <property type="match status" value="1"/>
</dbReference>
<keyword evidence="13" id="KW-1185">Reference proteome</keyword>
<dbReference type="GO" id="GO:0006233">
    <property type="term" value="P:dTDP biosynthetic process"/>
    <property type="evidence" value="ECO:0007669"/>
    <property type="project" value="InterPro"/>
</dbReference>
<dbReference type="EMBL" id="JACHJP010000001">
    <property type="protein sequence ID" value="MBB4913027.1"/>
    <property type="molecule type" value="Genomic_DNA"/>
</dbReference>
<dbReference type="Pfam" id="PF02223">
    <property type="entry name" value="Thymidylate_kin"/>
    <property type="match status" value="1"/>
</dbReference>
<evidence type="ECO:0000256" key="2">
    <source>
        <dbReference type="ARBA" id="ARBA00012980"/>
    </source>
</evidence>
<evidence type="ECO:0000256" key="3">
    <source>
        <dbReference type="ARBA" id="ARBA00017144"/>
    </source>
</evidence>
<evidence type="ECO:0000256" key="8">
    <source>
        <dbReference type="ARBA" id="ARBA00022840"/>
    </source>
</evidence>
<keyword evidence="7 10" id="KW-0418">Kinase</keyword>
<accession>A0A7W7QG89</accession>